<evidence type="ECO:0000313" key="1">
    <source>
        <dbReference type="EMBL" id="RVX05561.1"/>
    </source>
</evidence>
<name>A0A438J9C0_VITVI</name>
<dbReference type="EMBL" id="QGNW01000056">
    <property type="protein sequence ID" value="RVX05561.1"/>
    <property type="molecule type" value="Genomic_DNA"/>
</dbReference>
<organism evidence="1 2">
    <name type="scientific">Vitis vinifera</name>
    <name type="common">Grape</name>
    <dbReference type="NCBI Taxonomy" id="29760"/>
    <lineage>
        <taxon>Eukaryota</taxon>
        <taxon>Viridiplantae</taxon>
        <taxon>Streptophyta</taxon>
        <taxon>Embryophyta</taxon>
        <taxon>Tracheophyta</taxon>
        <taxon>Spermatophyta</taxon>
        <taxon>Magnoliopsida</taxon>
        <taxon>eudicotyledons</taxon>
        <taxon>Gunneridae</taxon>
        <taxon>Pentapetalae</taxon>
        <taxon>rosids</taxon>
        <taxon>Vitales</taxon>
        <taxon>Vitaceae</taxon>
        <taxon>Viteae</taxon>
        <taxon>Vitis</taxon>
    </lineage>
</organism>
<dbReference type="AlphaFoldDB" id="A0A438J9C0"/>
<evidence type="ECO:0000313" key="2">
    <source>
        <dbReference type="Proteomes" id="UP000288805"/>
    </source>
</evidence>
<protein>
    <submittedName>
        <fullName evidence="1">Uncharacterized protein</fullName>
    </submittedName>
</protein>
<proteinExistence type="predicted"/>
<dbReference type="Proteomes" id="UP000288805">
    <property type="component" value="Unassembled WGS sequence"/>
</dbReference>
<reference evidence="1 2" key="1">
    <citation type="journal article" date="2018" name="PLoS Genet.">
        <title>Population sequencing reveals clonal diversity and ancestral inbreeding in the grapevine cultivar Chardonnay.</title>
        <authorList>
            <person name="Roach M.J."/>
            <person name="Johnson D.L."/>
            <person name="Bohlmann J."/>
            <person name="van Vuuren H.J."/>
            <person name="Jones S.J."/>
            <person name="Pretorius I.S."/>
            <person name="Schmidt S.A."/>
            <person name="Borneman A.R."/>
        </authorList>
    </citation>
    <scope>NUCLEOTIDE SEQUENCE [LARGE SCALE GENOMIC DNA]</scope>
    <source>
        <strain evidence="2">cv. Chardonnay</strain>
        <tissue evidence="1">Leaf</tissue>
    </source>
</reference>
<gene>
    <name evidence="1" type="ORF">CK203_013454</name>
</gene>
<accession>A0A438J9C0</accession>
<sequence>MTDVLDPPILICQLHCHHLYHLDVINRNCSMIVAAASRDTLIISKTFLDGGLQYGEVPGTQTCNGVHLID</sequence>
<comment type="caution">
    <text evidence="1">The sequence shown here is derived from an EMBL/GenBank/DDBJ whole genome shotgun (WGS) entry which is preliminary data.</text>
</comment>